<organism evidence="1 2">
    <name type="scientific">Cytobacillus oceanisediminis</name>
    <dbReference type="NCBI Taxonomy" id="665099"/>
    <lineage>
        <taxon>Bacteria</taxon>
        <taxon>Bacillati</taxon>
        <taxon>Bacillota</taxon>
        <taxon>Bacilli</taxon>
        <taxon>Bacillales</taxon>
        <taxon>Bacillaceae</taxon>
        <taxon>Cytobacillus</taxon>
    </lineage>
</organism>
<gene>
    <name evidence="1" type="ORF">BBV17_25280</name>
</gene>
<dbReference type="RefSeq" id="WP_071158797.1">
    <property type="nucleotide sequence ID" value="NZ_MBRJ01000040.1"/>
</dbReference>
<comment type="caution">
    <text evidence="1">The sequence shown here is derived from an EMBL/GenBank/DDBJ whole genome shotgun (WGS) entry which is preliminary data.</text>
</comment>
<dbReference type="EMBL" id="MBRJ01000040">
    <property type="protein sequence ID" value="OHX44816.1"/>
    <property type="molecule type" value="Genomic_DNA"/>
</dbReference>
<name>A0ABX3CNJ1_9BACI</name>
<reference evidence="1 2" key="1">
    <citation type="submission" date="2016-07" db="EMBL/GenBank/DDBJ databases">
        <title>Bacillus oceanisediminis whole genome.</title>
        <authorList>
            <person name="Pal Y."/>
            <person name="Verma A."/>
            <person name="Mual P."/>
            <person name="Srinivasan K."/>
        </authorList>
    </citation>
    <scope>NUCLEOTIDE SEQUENCE [LARGE SCALE GENOMIC DNA]</scope>
    <source>
        <strain evidence="1 2">Bhandara28</strain>
    </source>
</reference>
<dbReference type="Proteomes" id="UP000180194">
    <property type="component" value="Unassembled WGS sequence"/>
</dbReference>
<evidence type="ECO:0000313" key="2">
    <source>
        <dbReference type="Proteomes" id="UP000180194"/>
    </source>
</evidence>
<proteinExistence type="predicted"/>
<keyword evidence="2" id="KW-1185">Reference proteome</keyword>
<accession>A0ABX3CNJ1</accession>
<protein>
    <submittedName>
        <fullName evidence="1">Uncharacterized protein</fullName>
    </submittedName>
</protein>
<sequence>MEPIFNPASEKLIIEWIESKKGESPKRHYYEKKPLKLQFHPKERSKLVRAYFTGEMPAWLKRYADHHTFKVQALSHEGKSGWWIARWGGFLENPFSSPTIKGAIGQLLEQVPNVCADLKEKINDNLQVIENNLLTDPAAFQSFGLYFEPETCEKEGGCLLIEEDVIPIRQDSDTDEDYKNRIEAEGKLAELVWEITLPLPESLFLADNIEHLEEIDIEIDENEEVIEITENEEVIDLDSLDVESIEFPILEEVVEDFYQGEVVLLDDEEIIPLEEEVVVINTAKSEQNNEIEEVGDFSDEMIEEDIIQEEISPPIEESIGNTDSTPSYNGKVIEQDDKKSKVLAGQTLLF</sequence>
<evidence type="ECO:0000313" key="1">
    <source>
        <dbReference type="EMBL" id="OHX44816.1"/>
    </source>
</evidence>